<dbReference type="PANTHER" id="PTHR10188:SF8">
    <property type="entry name" value="THREONINE ASPARTASE 1"/>
    <property type="match status" value="1"/>
</dbReference>
<evidence type="ECO:0000256" key="1">
    <source>
        <dbReference type="ARBA" id="ARBA00011601"/>
    </source>
</evidence>
<dbReference type="GO" id="GO:0004298">
    <property type="term" value="F:threonine-type endopeptidase activity"/>
    <property type="evidence" value="ECO:0007669"/>
    <property type="project" value="TreeGrafter"/>
</dbReference>
<proteinExistence type="predicted"/>
<dbReference type="InterPro" id="IPR029055">
    <property type="entry name" value="Ntn_hydrolases_N"/>
</dbReference>
<dbReference type="PANTHER" id="PTHR10188">
    <property type="entry name" value="L-ASPARAGINASE"/>
    <property type="match status" value="1"/>
</dbReference>
<feature type="signal peptide" evidence="2">
    <location>
        <begin position="1"/>
        <end position="19"/>
    </location>
</feature>
<dbReference type="GO" id="GO:0005737">
    <property type="term" value="C:cytoplasm"/>
    <property type="evidence" value="ECO:0007669"/>
    <property type="project" value="TreeGrafter"/>
</dbReference>
<keyword evidence="3" id="KW-0378">Hydrolase</keyword>
<accession>A0A7J0G7J6</accession>
<comment type="caution">
    <text evidence="3">The sequence shown here is derived from an EMBL/GenBank/DDBJ whole genome shotgun (WGS) entry which is preliminary data.</text>
</comment>
<comment type="subunit">
    <text evidence="1">Heterotetramer of two alpha and two beta chains arranged as a dimer of alpha/beta heterodimers.</text>
</comment>
<reference evidence="3 4" key="1">
    <citation type="submission" date="2019-07" db="EMBL/GenBank/DDBJ databases">
        <title>De Novo Assembly of kiwifruit Actinidia rufa.</title>
        <authorList>
            <person name="Sugita-Konishi S."/>
            <person name="Sato K."/>
            <person name="Mori E."/>
            <person name="Abe Y."/>
            <person name="Kisaki G."/>
            <person name="Hamano K."/>
            <person name="Suezawa K."/>
            <person name="Otani M."/>
            <person name="Fukuda T."/>
            <person name="Manabe T."/>
            <person name="Gomi K."/>
            <person name="Tabuchi M."/>
            <person name="Akimitsu K."/>
            <person name="Kataoka I."/>
        </authorList>
    </citation>
    <scope>NUCLEOTIDE SEQUENCE [LARGE SCALE GENOMIC DNA]</scope>
    <source>
        <strain evidence="4">cv. Fuchu</strain>
    </source>
</reference>
<dbReference type="EMBL" id="BJWL01000018">
    <property type="protein sequence ID" value="GFZ06774.1"/>
    <property type="molecule type" value="Genomic_DNA"/>
</dbReference>
<keyword evidence="2" id="KW-0732">Signal</keyword>
<keyword evidence="4" id="KW-1185">Reference proteome</keyword>
<feature type="chain" id="PRO_5029859844" evidence="2">
    <location>
        <begin position="20"/>
        <end position="199"/>
    </location>
</feature>
<dbReference type="InterPro" id="IPR000246">
    <property type="entry name" value="Peptidase_T2"/>
</dbReference>
<dbReference type="GO" id="GO:0051604">
    <property type="term" value="P:protein maturation"/>
    <property type="evidence" value="ECO:0007669"/>
    <property type="project" value="TreeGrafter"/>
</dbReference>
<name>A0A7J0G7J6_9ERIC</name>
<dbReference type="SUPFAM" id="SSF56235">
    <property type="entry name" value="N-terminal nucleophile aminohydrolases (Ntn hydrolases)"/>
    <property type="match status" value="1"/>
</dbReference>
<gene>
    <name evidence="3" type="ORF">Acr_18g0009440</name>
</gene>
<dbReference type="Pfam" id="PF01112">
    <property type="entry name" value="Asparaginase_2"/>
    <property type="match status" value="1"/>
</dbReference>
<evidence type="ECO:0000313" key="4">
    <source>
        <dbReference type="Proteomes" id="UP000585474"/>
    </source>
</evidence>
<dbReference type="AlphaFoldDB" id="A0A7J0G7J6"/>
<sequence>MPLLQFFPLLFTQIVTTTGSLNAAGFFSQTHPLCRYPSTNAGRGSNLTEDGHVECDASVMDGDSGAFGAVGAVPGVRNGIQLAALLAKEQMLGTSLLGRIPPMCTLWAKSKGIPLPASIEEADKSGQNDNGKKYKAMLDEAKAMTAHSHIELSSGPRENAAISGSEICPLSMLMYSPVIHVYNDQKFLAPPGLAKGRAA</sequence>
<protein>
    <submittedName>
        <fullName evidence="3">N-terminal nucleophile aminohydrolases (Ntn hydrolases) superfamily protein</fullName>
    </submittedName>
</protein>
<dbReference type="OrthoDB" id="1669748at2759"/>
<organism evidence="3 4">
    <name type="scientific">Actinidia rufa</name>
    <dbReference type="NCBI Taxonomy" id="165716"/>
    <lineage>
        <taxon>Eukaryota</taxon>
        <taxon>Viridiplantae</taxon>
        <taxon>Streptophyta</taxon>
        <taxon>Embryophyta</taxon>
        <taxon>Tracheophyta</taxon>
        <taxon>Spermatophyta</taxon>
        <taxon>Magnoliopsida</taxon>
        <taxon>eudicotyledons</taxon>
        <taxon>Gunneridae</taxon>
        <taxon>Pentapetalae</taxon>
        <taxon>asterids</taxon>
        <taxon>Ericales</taxon>
        <taxon>Actinidiaceae</taxon>
        <taxon>Actinidia</taxon>
    </lineage>
</organism>
<evidence type="ECO:0000313" key="3">
    <source>
        <dbReference type="EMBL" id="GFZ06774.1"/>
    </source>
</evidence>
<evidence type="ECO:0000256" key="2">
    <source>
        <dbReference type="SAM" id="SignalP"/>
    </source>
</evidence>
<dbReference type="Proteomes" id="UP000585474">
    <property type="component" value="Unassembled WGS sequence"/>
</dbReference>